<dbReference type="Gene3D" id="3.40.630.30">
    <property type="match status" value="1"/>
</dbReference>
<dbReference type="SUPFAM" id="SSF55729">
    <property type="entry name" value="Acyl-CoA N-acyltransferases (Nat)"/>
    <property type="match status" value="2"/>
</dbReference>
<gene>
    <name evidence="3" type="ORF">OG398_36615</name>
</gene>
<dbReference type="PROSITE" id="PS51186">
    <property type="entry name" value="GNAT"/>
    <property type="match status" value="1"/>
</dbReference>
<name>A0AAU2W2W9_9ACTN</name>
<dbReference type="Pfam" id="PF00583">
    <property type="entry name" value="Acetyltransf_1"/>
    <property type="match status" value="1"/>
</dbReference>
<dbReference type="InterPro" id="IPR016181">
    <property type="entry name" value="Acyl_CoA_acyltransferase"/>
</dbReference>
<feature type="region of interest" description="Disordered" evidence="1">
    <location>
        <begin position="313"/>
        <end position="336"/>
    </location>
</feature>
<feature type="domain" description="N-acetyltransferase" evidence="2">
    <location>
        <begin position="1"/>
        <end position="187"/>
    </location>
</feature>
<evidence type="ECO:0000256" key="1">
    <source>
        <dbReference type="SAM" id="MobiDB-lite"/>
    </source>
</evidence>
<dbReference type="GO" id="GO:0016747">
    <property type="term" value="F:acyltransferase activity, transferring groups other than amino-acyl groups"/>
    <property type="evidence" value="ECO:0007669"/>
    <property type="project" value="InterPro"/>
</dbReference>
<protein>
    <submittedName>
        <fullName evidence="3">GNAT family N-acetyltransferase</fullName>
    </submittedName>
</protein>
<dbReference type="AlphaFoldDB" id="A0AAU2W2W9"/>
<proteinExistence type="predicted"/>
<sequence>MVACWFDTFTHGLAAGRDNPPPYTLAETTADLSVSRDHLRVHALLALIGDEPAGAARLELPARDNTHLLSFRLAVSPELRENGVGSALHRAITTTAAREERTSLLTHLDLPTDGSGGPGVSFATARGYTLRNTELRQQLRLPVDEDRLKHLSTPAALAAGYRVISWSGRCPDHYAQRYATLRGLLLDEAPTGGLSLEAERWDIARLRAEEHLNERQQRTVITSMVLAPDGTTAGHTVLAATRGNHAFQWDTLVLRGHRGLGLGVTLKAVNLLRLQRDTPSTTRVETTNATQNTHMRAINDRLGFTPIELCEDWQRDAPGPHSPTPEKGGDAGHPQL</sequence>
<accession>A0AAU2W2W9</accession>
<reference evidence="3" key="1">
    <citation type="submission" date="2022-10" db="EMBL/GenBank/DDBJ databases">
        <title>The complete genomes of actinobacterial strains from the NBC collection.</title>
        <authorList>
            <person name="Joergensen T.S."/>
            <person name="Alvarez Arevalo M."/>
            <person name="Sterndorff E.B."/>
            <person name="Faurdal D."/>
            <person name="Vuksanovic O."/>
            <person name="Mourched A.-S."/>
            <person name="Charusanti P."/>
            <person name="Shaw S."/>
            <person name="Blin K."/>
            <person name="Weber T."/>
        </authorList>
    </citation>
    <scope>NUCLEOTIDE SEQUENCE</scope>
    <source>
        <strain evidence="3">NBC_00008</strain>
    </source>
</reference>
<dbReference type="EMBL" id="CP108313">
    <property type="protein sequence ID" value="WTW73371.1"/>
    <property type="molecule type" value="Genomic_DNA"/>
</dbReference>
<dbReference type="CDD" id="cd04301">
    <property type="entry name" value="NAT_SF"/>
    <property type="match status" value="1"/>
</dbReference>
<evidence type="ECO:0000259" key="2">
    <source>
        <dbReference type="PROSITE" id="PS51186"/>
    </source>
</evidence>
<dbReference type="InterPro" id="IPR000182">
    <property type="entry name" value="GNAT_dom"/>
</dbReference>
<evidence type="ECO:0000313" key="3">
    <source>
        <dbReference type="EMBL" id="WTW73371.1"/>
    </source>
</evidence>
<organism evidence="3">
    <name type="scientific">Streptomyces sp. NBC_00008</name>
    <dbReference type="NCBI Taxonomy" id="2903610"/>
    <lineage>
        <taxon>Bacteria</taxon>
        <taxon>Bacillati</taxon>
        <taxon>Actinomycetota</taxon>
        <taxon>Actinomycetes</taxon>
        <taxon>Kitasatosporales</taxon>
        <taxon>Streptomycetaceae</taxon>
        <taxon>Streptomyces</taxon>
    </lineage>
</organism>